<proteinExistence type="predicted"/>
<reference evidence="2" key="1">
    <citation type="submission" date="2022-11" db="UniProtKB">
        <authorList>
            <consortium name="WormBaseParasite"/>
        </authorList>
    </citation>
    <scope>IDENTIFICATION</scope>
</reference>
<dbReference type="WBParaSite" id="JU765_v2.g10617.t1">
    <property type="protein sequence ID" value="JU765_v2.g10617.t1"/>
    <property type="gene ID" value="JU765_v2.g10617"/>
</dbReference>
<evidence type="ECO:0000313" key="1">
    <source>
        <dbReference type="Proteomes" id="UP000887576"/>
    </source>
</evidence>
<dbReference type="Proteomes" id="UP000887576">
    <property type="component" value="Unplaced"/>
</dbReference>
<protein>
    <submittedName>
        <fullName evidence="2">Amelogenin</fullName>
    </submittedName>
</protein>
<evidence type="ECO:0000313" key="2">
    <source>
        <dbReference type="WBParaSite" id="JU765_v2.g10617.t1"/>
    </source>
</evidence>
<organism evidence="1 2">
    <name type="scientific">Panagrolaimus sp. JU765</name>
    <dbReference type="NCBI Taxonomy" id="591449"/>
    <lineage>
        <taxon>Eukaryota</taxon>
        <taxon>Metazoa</taxon>
        <taxon>Ecdysozoa</taxon>
        <taxon>Nematoda</taxon>
        <taxon>Chromadorea</taxon>
        <taxon>Rhabditida</taxon>
        <taxon>Tylenchina</taxon>
        <taxon>Panagrolaimomorpha</taxon>
        <taxon>Panagrolaimoidea</taxon>
        <taxon>Panagrolaimidae</taxon>
        <taxon>Panagrolaimus</taxon>
    </lineage>
</organism>
<name>A0AC34PWE9_9BILA</name>
<accession>A0AC34PWE9</accession>
<sequence length="140" mass="15999">MNHYPPQHPPYYRPPPRPLNFFSDPSESPRFPRPLPLNSIDVSPWASGVPPQQMPMQRQPPPLPPAPLFPSANRLPAQVNNAWDMTSDPQYEWSSEPPPPPPAQPAWISSDASTQDQPILDQNERKKLPNWIREGLERME</sequence>